<protein>
    <submittedName>
        <fullName evidence="3">Uncharacterized protein</fullName>
    </submittedName>
</protein>
<dbReference type="PANTHER" id="PTHR23035">
    <property type="entry name" value="CILIA- AND FLAGELLA-ASSOCIATED PROTEIN 97-RELATED"/>
    <property type="match status" value="1"/>
</dbReference>
<feature type="region of interest" description="Disordered" evidence="2">
    <location>
        <begin position="133"/>
        <end position="258"/>
    </location>
</feature>
<feature type="region of interest" description="Disordered" evidence="2">
    <location>
        <begin position="31"/>
        <end position="66"/>
    </location>
</feature>
<feature type="compositionally biased region" description="Basic and acidic residues" evidence="2">
    <location>
        <begin position="217"/>
        <end position="251"/>
    </location>
</feature>
<evidence type="ECO:0000256" key="2">
    <source>
        <dbReference type="SAM" id="MobiDB-lite"/>
    </source>
</evidence>
<gene>
    <name evidence="3" type="ORF">ECRASSUSDP1_LOCUS13561</name>
</gene>
<evidence type="ECO:0000313" key="4">
    <source>
        <dbReference type="Proteomes" id="UP001295684"/>
    </source>
</evidence>
<comment type="similarity">
    <text evidence="1">Belongs to the CFAP97 family.</text>
</comment>
<dbReference type="AlphaFoldDB" id="A0AAD1UMJ7"/>
<dbReference type="EMBL" id="CAMPGE010013503">
    <property type="protein sequence ID" value="CAI2372233.1"/>
    <property type="molecule type" value="Genomic_DNA"/>
</dbReference>
<feature type="compositionally biased region" description="Basic and acidic residues" evidence="2">
    <location>
        <begin position="140"/>
        <end position="157"/>
    </location>
</feature>
<reference evidence="3" key="1">
    <citation type="submission" date="2023-07" db="EMBL/GenBank/DDBJ databases">
        <authorList>
            <consortium name="AG Swart"/>
            <person name="Singh M."/>
            <person name="Singh A."/>
            <person name="Seah K."/>
            <person name="Emmerich C."/>
        </authorList>
    </citation>
    <scope>NUCLEOTIDE SEQUENCE</scope>
    <source>
        <strain evidence="3">DP1</strain>
    </source>
</reference>
<dbReference type="InterPro" id="IPR029488">
    <property type="entry name" value="Hmw/CFAP97"/>
</dbReference>
<evidence type="ECO:0000256" key="1">
    <source>
        <dbReference type="ARBA" id="ARBA00008315"/>
    </source>
</evidence>
<organism evidence="3 4">
    <name type="scientific">Euplotes crassus</name>
    <dbReference type="NCBI Taxonomy" id="5936"/>
    <lineage>
        <taxon>Eukaryota</taxon>
        <taxon>Sar</taxon>
        <taxon>Alveolata</taxon>
        <taxon>Ciliophora</taxon>
        <taxon>Intramacronucleata</taxon>
        <taxon>Spirotrichea</taxon>
        <taxon>Hypotrichia</taxon>
        <taxon>Euplotida</taxon>
        <taxon>Euplotidae</taxon>
        <taxon>Moneuplotes</taxon>
    </lineage>
</organism>
<comment type="caution">
    <text evidence="3">The sequence shown here is derived from an EMBL/GenBank/DDBJ whole genome shotgun (WGS) entry which is preliminary data.</text>
</comment>
<name>A0AAD1UMJ7_EUPCR</name>
<dbReference type="PANTHER" id="PTHR23035:SF2">
    <property type="entry name" value="KIAA1430 HOMOLOGUE"/>
    <property type="match status" value="1"/>
</dbReference>
<dbReference type="Proteomes" id="UP001295684">
    <property type="component" value="Unassembled WGS sequence"/>
</dbReference>
<sequence length="258" mass="29708">MNAPTYIEKNLGKKRDEEKKYELHTKKLKEIQERGPKKKPKAVPTIGKKLKDHKDKTQQFMKNEKNAEINRENKILLDKLVEISNGKFSSVSKPVKKAKKAKKAVQTKKSLNYEKRRKEFERIERENMAIAQRLYNKESSISKKKMDKDFNTNEKYKKQIQKLKAANAKKKKAKKTEAEEQKIEEEKALNEDEAPDTLSQQDGDAEDKPANDEADTKDDKEPDTKAEDPADNDKADAPKEEDGEGDKKSEGEPDYAVE</sequence>
<feature type="compositionally biased region" description="Basic and acidic residues" evidence="2">
    <location>
        <begin position="52"/>
        <end position="66"/>
    </location>
</feature>
<keyword evidence="4" id="KW-1185">Reference proteome</keyword>
<accession>A0AAD1UMJ7</accession>
<evidence type="ECO:0000313" key="3">
    <source>
        <dbReference type="EMBL" id="CAI2372233.1"/>
    </source>
</evidence>
<feature type="compositionally biased region" description="Basic and acidic residues" evidence="2">
    <location>
        <begin position="175"/>
        <end position="190"/>
    </location>
</feature>
<dbReference type="InterPro" id="IPR038791">
    <property type="entry name" value="Cfap97/Hemingway"/>
</dbReference>
<dbReference type="Pfam" id="PF13879">
    <property type="entry name" value="Hmw_CFAP97"/>
    <property type="match status" value="1"/>
</dbReference>
<proteinExistence type="inferred from homology"/>